<dbReference type="InterPro" id="IPR001509">
    <property type="entry name" value="Epimerase_deHydtase"/>
</dbReference>
<keyword evidence="5" id="KW-1185">Reference proteome</keyword>
<sequence>MKNRKVLVTGGMGFIGNHLVHRLLNLGAQVWVLDKSIYKPVFHDVDKAIIVEGDVLSRELVSECLHDIDYCFHLAATASVVTCNNDWIFSHENNVLAFNGLLDAIRKTNRPIKLVYASSAAVYGTSTDLPLKESIHVEPMSAYGADKLSNEIYAKVMSNVHHVHSVGLRLFNVYGPGQLSRNPYSGVISRFKRMLHNNMPIVIYGDGLQGRDFIFVNDVVNAFIQAAKTPYELTGIWNVCTGKEISILQLAEAMMKLMKRKSQICYAEARVGDLYHSVGDPKKAKSELGFAAETSLDEGLSAYITSIDLD</sequence>
<evidence type="ECO:0000313" key="4">
    <source>
        <dbReference type="EMBL" id="KTD76284.1"/>
    </source>
</evidence>
<dbReference type="EMBL" id="LNZB01000051">
    <property type="protein sequence ID" value="KTD76284.1"/>
    <property type="molecule type" value="Genomic_DNA"/>
</dbReference>
<dbReference type="Gene3D" id="3.90.25.10">
    <property type="entry name" value="UDP-galactose 4-epimerase, domain 1"/>
    <property type="match status" value="1"/>
</dbReference>
<dbReference type="Gene3D" id="3.40.50.720">
    <property type="entry name" value="NAD(P)-binding Rossmann-like Domain"/>
    <property type="match status" value="1"/>
</dbReference>
<proteinExistence type="inferred from homology"/>
<dbReference type="PANTHER" id="PTHR43000">
    <property type="entry name" value="DTDP-D-GLUCOSE 4,6-DEHYDRATASE-RELATED"/>
    <property type="match status" value="1"/>
</dbReference>
<evidence type="ECO:0000259" key="3">
    <source>
        <dbReference type="Pfam" id="PF01370"/>
    </source>
</evidence>
<dbReference type="RefSeq" id="WP_058480656.1">
    <property type="nucleotide sequence ID" value="NZ_CAAAIQ010000020.1"/>
</dbReference>
<gene>
    <name evidence="4" type="ORF">Lwal_2006</name>
</gene>
<dbReference type="Proteomes" id="UP000054729">
    <property type="component" value="Unassembled WGS sequence"/>
</dbReference>
<reference evidence="4 5" key="1">
    <citation type="submission" date="2015-11" db="EMBL/GenBank/DDBJ databases">
        <title>Genomic analysis of 38 Legionella species identifies large and diverse effector repertoires.</title>
        <authorList>
            <person name="Burstein D."/>
            <person name="Amaro F."/>
            <person name="Zusman T."/>
            <person name="Lifshitz Z."/>
            <person name="Cohen O."/>
            <person name="Gilbert J.A."/>
            <person name="Pupko T."/>
            <person name="Shuman H.A."/>
            <person name="Segal G."/>
        </authorList>
    </citation>
    <scope>NUCLEOTIDE SEQUENCE [LARGE SCALE GENOMIC DNA]</scope>
    <source>
        <strain evidence="4 5">ATCC 51914</strain>
    </source>
</reference>
<dbReference type="Pfam" id="PF01370">
    <property type="entry name" value="Epimerase"/>
    <property type="match status" value="1"/>
</dbReference>
<dbReference type="AlphaFoldDB" id="A0A0W1A4J4"/>
<protein>
    <submittedName>
        <fullName evidence="4">NAD dependent epimerase/dehydratase family protein</fullName>
    </submittedName>
</protein>
<comment type="similarity">
    <text evidence="2">Belongs to the NAD(P)-dependent epimerase/dehydratase family.</text>
</comment>
<comment type="pathway">
    <text evidence="1">Bacterial outer membrane biogenesis; LPS O-antigen biosynthesis.</text>
</comment>
<dbReference type="OrthoDB" id="9803010at2"/>
<evidence type="ECO:0000256" key="1">
    <source>
        <dbReference type="ARBA" id="ARBA00005125"/>
    </source>
</evidence>
<dbReference type="PATRIC" id="fig|66969.6.peg.2188"/>
<accession>A0A0W1A4J4</accession>
<dbReference type="STRING" id="66969.Lwal_2006"/>
<dbReference type="InterPro" id="IPR036291">
    <property type="entry name" value="NAD(P)-bd_dom_sf"/>
</dbReference>
<evidence type="ECO:0000313" key="5">
    <source>
        <dbReference type="Proteomes" id="UP000054729"/>
    </source>
</evidence>
<evidence type="ECO:0000256" key="2">
    <source>
        <dbReference type="ARBA" id="ARBA00007637"/>
    </source>
</evidence>
<comment type="caution">
    <text evidence="4">The sequence shown here is derived from an EMBL/GenBank/DDBJ whole genome shotgun (WGS) entry which is preliminary data.</text>
</comment>
<dbReference type="SUPFAM" id="SSF51735">
    <property type="entry name" value="NAD(P)-binding Rossmann-fold domains"/>
    <property type="match status" value="1"/>
</dbReference>
<feature type="domain" description="NAD-dependent epimerase/dehydratase" evidence="3">
    <location>
        <begin position="6"/>
        <end position="239"/>
    </location>
</feature>
<organism evidence="4 5">
    <name type="scientific">Legionella waltersii</name>
    <dbReference type="NCBI Taxonomy" id="66969"/>
    <lineage>
        <taxon>Bacteria</taxon>
        <taxon>Pseudomonadati</taxon>
        <taxon>Pseudomonadota</taxon>
        <taxon>Gammaproteobacteria</taxon>
        <taxon>Legionellales</taxon>
        <taxon>Legionellaceae</taxon>
        <taxon>Legionella</taxon>
    </lineage>
</organism>
<name>A0A0W1A4J4_9GAMM</name>